<dbReference type="InterPro" id="IPR053212">
    <property type="entry name" value="DHP_3-monooxygenase"/>
</dbReference>
<organism evidence="2 3">
    <name type="scientific">Mollisia scopiformis</name>
    <name type="common">Conifer needle endophyte fungus</name>
    <name type="synonym">Phialocephala scopiformis</name>
    <dbReference type="NCBI Taxonomy" id="149040"/>
    <lineage>
        <taxon>Eukaryota</taxon>
        <taxon>Fungi</taxon>
        <taxon>Dikarya</taxon>
        <taxon>Ascomycota</taxon>
        <taxon>Pezizomycotina</taxon>
        <taxon>Leotiomycetes</taxon>
        <taxon>Helotiales</taxon>
        <taxon>Mollisiaceae</taxon>
        <taxon>Mollisia</taxon>
    </lineage>
</organism>
<dbReference type="SUPFAM" id="SSF51905">
    <property type="entry name" value="FAD/NAD(P)-binding domain"/>
    <property type="match status" value="1"/>
</dbReference>
<sequence>MTPSHPKNIIIVGGSLAGLMTGLALKRLGHHVRIFERSPTSLLQDQGAGIVFGSEAQEFFSRHVNVNRKFHVDSLLRQTLRRDGGVLNQDHRGQRMVSWDLLYFCLRACFDGVKSGYCEVPERQDGEGKAEYVYGRKVINVKDLGQQVEVEYEEKDGGSGKESSEMVIAADGPSSAVRRLLLPEVERQYVGYVAWRGTVVESEASELLKETFVDKFTFFHGSGIQILSYLIPGENGSLEPGKRLINWVWYCNYPSDSPEYKDLMTDSDGHFHHTTMPAGKIQDRLWTQQKQHAQDVLPEAFSDLVCATQLPFVQAITDVLSPQASFFDGKLLLVGDAVAGFRPHTAASTSQAAYHALLLEGKMKGEMTSENMLDEMMDYARHMVAAGQQMGNRSQFGDAGINLKEIATSGRIQIDK</sequence>
<dbReference type="InterPro" id="IPR054707">
    <property type="entry name" value="DhpH_subs-bd"/>
</dbReference>
<dbReference type="EMBL" id="KQ947445">
    <property type="protein sequence ID" value="KUJ06553.1"/>
    <property type="molecule type" value="Genomic_DNA"/>
</dbReference>
<dbReference type="RefSeq" id="XP_018060908.1">
    <property type="nucleotide sequence ID" value="XM_018216527.1"/>
</dbReference>
<dbReference type="Gene3D" id="3.30.9.60">
    <property type="match status" value="1"/>
</dbReference>
<dbReference type="SUPFAM" id="SSF54373">
    <property type="entry name" value="FAD-linked reductases, C-terminal domain"/>
    <property type="match status" value="1"/>
</dbReference>
<proteinExistence type="predicted"/>
<evidence type="ECO:0000313" key="2">
    <source>
        <dbReference type="EMBL" id="KUJ06553.1"/>
    </source>
</evidence>
<dbReference type="PANTHER" id="PTHR47469:SF2">
    <property type="entry name" value="OS06G0597600 PROTEIN"/>
    <property type="match status" value="1"/>
</dbReference>
<dbReference type="OrthoDB" id="655030at2759"/>
<reference evidence="2 3" key="1">
    <citation type="submission" date="2015-10" db="EMBL/GenBank/DDBJ databases">
        <title>Full genome of DAOMC 229536 Phialocephala scopiformis, a fungal endophyte of spruce producing the potent anti-insectan compound rugulosin.</title>
        <authorList>
            <consortium name="DOE Joint Genome Institute"/>
            <person name="Walker A.K."/>
            <person name="Frasz S.L."/>
            <person name="Seifert K.A."/>
            <person name="Miller J.D."/>
            <person name="Mondo S.J."/>
            <person name="Labutti K."/>
            <person name="Lipzen A."/>
            <person name="Dockter R."/>
            <person name="Kennedy M."/>
            <person name="Grigoriev I.V."/>
            <person name="Spatafora J.W."/>
        </authorList>
    </citation>
    <scope>NUCLEOTIDE SEQUENCE [LARGE SCALE GENOMIC DNA]</scope>
    <source>
        <strain evidence="2 3">CBS 120377</strain>
    </source>
</reference>
<dbReference type="PANTHER" id="PTHR47469">
    <property type="entry name" value="MONOOXYGENASE-LIKE"/>
    <property type="match status" value="1"/>
</dbReference>
<keyword evidence="3" id="KW-1185">Reference proteome</keyword>
<dbReference type="InterPro" id="IPR036188">
    <property type="entry name" value="FAD/NAD-bd_sf"/>
</dbReference>
<gene>
    <name evidence="2" type="ORF">LY89DRAFT_692372</name>
</gene>
<name>A0A132B2S5_MOLSC</name>
<feature type="domain" description="2,6-dihydroxypyridine 3-monooxygenase substrate binding" evidence="1">
    <location>
        <begin position="189"/>
        <end position="318"/>
    </location>
</feature>
<dbReference type="Pfam" id="PF22607">
    <property type="entry name" value="FAD_binding-like"/>
    <property type="match status" value="1"/>
</dbReference>
<evidence type="ECO:0000313" key="3">
    <source>
        <dbReference type="Proteomes" id="UP000070700"/>
    </source>
</evidence>
<accession>A0A132B2S5</accession>
<protein>
    <submittedName>
        <fullName evidence="2">FAD/NAD(P)-binding domain-containing protein</fullName>
    </submittedName>
</protein>
<dbReference type="Gene3D" id="3.50.50.60">
    <property type="entry name" value="FAD/NAD(P)-binding domain"/>
    <property type="match status" value="1"/>
</dbReference>
<dbReference type="PRINTS" id="PR00420">
    <property type="entry name" value="RNGMNOXGNASE"/>
</dbReference>
<dbReference type="Proteomes" id="UP000070700">
    <property type="component" value="Unassembled WGS sequence"/>
</dbReference>
<dbReference type="AlphaFoldDB" id="A0A132B2S5"/>
<dbReference type="KEGG" id="psco:LY89DRAFT_692372"/>
<evidence type="ECO:0000259" key="1">
    <source>
        <dbReference type="Pfam" id="PF22607"/>
    </source>
</evidence>
<dbReference type="GeneID" id="28826253"/>
<dbReference type="InParanoid" id="A0A132B2S5"/>